<reference evidence="2 3" key="1">
    <citation type="submission" date="2020-09" db="EMBL/GenBank/DDBJ databases">
        <title>Novel species of Mucilaginibacter isolated from a glacier on the Tibetan Plateau.</title>
        <authorList>
            <person name="Liu Q."/>
            <person name="Xin Y.-H."/>
        </authorList>
    </citation>
    <scope>NUCLEOTIDE SEQUENCE [LARGE SCALE GENOMIC DNA]</scope>
    <source>
        <strain evidence="2 3">ZT4R22</strain>
    </source>
</reference>
<feature type="domain" description="DUF2383" evidence="1">
    <location>
        <begin position="11"/>
        <end position="118"/>
    </location>
</feature>
<comment type="caution">
    <text evidence="2">The sequence shown here is derived from an EMBL/GenBank/DDBJ whole genome shotgun (WGS) entry which is preliminary data.</text>
</comment>
<dbReference type="PIRSF" id="PIRSF029477">
    <property type="entry name" value="UCP029477"/>
    <property type="match status" value="1"/>
</dbReference>
<accession>A0ABR7WY29</accession>
<gene>
    <name evidence="2" type="ORF">IDJ77_25025</name>
</gene>
<dbReference type="Proteomes" id="UP000606600">
    <property type="component" value="Unassembled WGS sequence"/>
</dbReference>
<dbReference type="NCBIfam" id="TIGR02284">
    <property type="entry name" value="PA2169 family four-helix-bundle protein"/>
    <property type="match status" value="1"/>
</dbReference>
<dbReference type="Pfam" id="PF09537">
    <property type="entry name" value="DUF2383"/>
    <property type="match status" value="1"/>
</dbReference>
<organism evidence="2 3">
    <name type="scientific">Mucilaginibacter pankratovii</name>
    <dbReference type="NCBI Taxonomy" id="2772110"/>
    <lineage>
        <taxon>Bacteria</taxon>
        <taxon>Pseudomonadati</taxon>
        <taxon>Bacteroidota</taxon>
        <taxon>Sphingobacteriia</taxon>
        <taxon>Sphingobacteriales</taxon>
        <taxon>Sphingobacteriaceae</taxon>
        <taxon>Mucilaginibacter</taxon>
    </lineage>
</organism>
<dbReference type="EMBL" id="JACWMY010000016">
    <property type="protein sequence ID" value="MBD1367098.1"/>
    <property type="molecule type" value="Genomic_DNA"/>
</dbReference>
<evidence type="ECO:0000313" key="2">
    <source>
        <dbReference type="EMBL" id="MBD1367098.1"/>
    </source>
</evidence>
<evidence type="ECO:0000259" key="1">
    <source>
        <dbReference type="Pfam" id="PF09537"/>
    </source>
</evidence>
<evidence type="ECO:0000313" key="3">
    <source>
        <dbReference type="Proteomes" id="UP000606600"/>
    </source>
</evidence>
<dbReference type="InterPro" id="IPR011971">
    <property type="entry name" value="CHP02284"/>
</dbReference>
<sequence>MGTLQHIQHQISALNDLIKINNDRIAGYQKAIEGIEDLSLKTVFEGYADQSKGYVNQLNDYIHLLGGSPADGTTLAGKFYHTWMDVKSAFVKKDNLSVLSDCEYGEDVAKGSYRKALDDKELIWEDEKVVSLLTNHLNGLKMAHDAIKALRDSLKEKQEA</sequence>
<keyword evidence="3" id="KW-1185">Reference proteome</keyword>
<dbReference type="InterPro" id="IPR012347">
    <property type="entry name" value="Ferritin-like"/>
</dbReference>
<dbReference type="SUPFAM" id="SSF47240">
    <property type="entry name" value="Ferritin-like"/>
    <property type="match status" value="1"/>
</dbReference>
<dbReference type="Gene3D" id="1.20.1260.10">
    <property type="match status" value="1"/>
</dbReference>
<dbReference type="InterPro" id="IPR009078">
    <property type="entry name" value="Ferritin-like_SF"/>
</dbReference>
<dbReference type="InterPro" id="IPR016920">
    <property type="entry name" value="UCP029477"/>
</dbReference>
<dbReference type="RefSeq" id="WP_191191729.1">
    <property type="nucleotide sequence ID" value="NZ_JACWMY010000016.1"/>
</dbReference>
<name>A0ABR7WY29_9SPHI</name>
<protein>
    <submittedName>
        <fullName evidence="2">PA2169 family four-helix-bundle protein</fullName>
    </submittedName>
</protein>
<dbReference type="InterPro" id="IPR019052">
    <property type="entry name" value="DUF2383"/>
</dbReference>
<proteinExistence type="predicted"/>